<feature type="region of interest" description="Disordered" evidence="1">
    <location>
        <begin position="1564"/>
        <end position="1598"/>
    </location>
</feature>
<evidence type="ECO:0000313" key="5">
    <source>
        <dbReference type="Proteomes" id="UP001153620"/>
    </source>
</evidence>
<dbReference type="InterPro" id="IPR011598">
    <property type="entry name" value="bHLH_dom"/>
</dbReference>
<feature type="compositionally biased region" description="Polar residues" evidence="1">
    <location>
        <begin position="1351"/>
        <end position="1374"/>
    </location>
</feature>
<dbReference type="Gene3D" id="4.10.280.10">
    <property type="entry name" value="Helix-loop-helix DNA-binding domain"/>
    <property type="match status" value="1"/>
</dbReference>
<feature type="region of interest" description="Disordered" evidence="1">
    <location>
        <begin position="1351"/>
        <end position="1386"/>
    </location>
</feature>
<dbReference type="EMBL" id="OU895878">
    <property type="protein sequence ID" value="CAG9803261.1"/>
    <property type="molecule type" value="Genomic_DNA"/>
</dbReference>
<protein>
    <recommendedName>
        <fullName evidence="6">BHLH domain-containing protein</fullName>
    </recommendedName>
</protein>
<dbReference type="Pfam" id="PF23172">
    <property type="entry name" value="bHLH_NCOA"/>
    <property type="match status" value="1"/>
</dbReference>
<dbReference type="GO" id="GO:0046983">
    <property type="term" value="F:protein dimerization activity"/>
    <property type="evidence" value="ECO:0007669"/>
    <property type="project" value="InterPro"/>
</dbReference>
<dbReference type="GO" id="GO:0005634">
    <property type="term" value="C:nucleus"/>
    <property type="evidence" value="ECO:0007669"/>
    <property type="project" value="InterPro"/>
</dbReference>
<gene>
    <name evidence="4" type="ORF">CHIRRI_LOCUS6162</name>
</gene>
<feature type="region of interest" description="Disordered" evidence="1">
    <location>
        <begin position="1476"/>
        <end position="1495"/>
    </location>
</feature>
<evidence type="ECO:0000259" key="3">
    <source>
        <dbReference type="PROSITE" id="PS50888"/>
    </source>
</evidence>
<feature type="compositionally biased region" description="Polar residues" evidence="1">
    <location>
        <begin position="617"/>
        <end position="641"/>
    </location>
</feature>
<feature type="compositionally biased region" description="Low complexity" evidence="1">
    <location>
        <begin position="651"/>
        <end position="662"/>
    </location>
</feature>
<dbReference type="FunFam" id="4.10.280.10:FF:000080">
    <property type="entry name" value="Taiman isoform A"/>
    <property type="match status" value="1"/>
</dbReference>
<dbReference type="SMART" id="SM00091">
    <property type="entry name" value="PAS"/>
    <property type="match status" value="2"/>
</dbReference>
<dbReference type="PANTHER" id="PTHR10684">
    <property type="entry name" value="NUCLEAR RECEPTOR COACTIVATOR"/>
    <property type="match status" value="1"/>
</dbReference>
<feature type="compositionally biased region" description="Low complexity" evidence="1">
    <location>
        <begin position="595"/>
        <end position="616"/>
    </location>
</feature>
<feature type="region of interest" description="Disordered" evidence="1">
    <location>
        <begin position="1398"/>
        <end position="1434"/>
    </location>
</feature>
<feature type="region of interest" description="Disordered" evidence="1">
    <location>
        <begin position="758"/>
        <end position="777"/>
    </location>
</feature>
<dbReference type="InterPro" id="IPR056193">
    <property type="entry name" value="bHLH_NCOA1-3"/>
</dbReference>
<dbReference type="Proteomes" id="UP001153620">
    <property type="component" value="Chromosome 2"/>
</dbReference>
<dbReference type="OrthoDB" id="10035882at2759"/>
<feature type="compositionally biased region" description="Polar residues" evidence="1">
    <location>
        <begin position="1564"/>
        <end position="1587"/>
    </location>
</feature>
<feature type="domain" description="BHLH" evidence="3">
    <location>
        <begin position="71"/>
        <end position="126"/>
    </location>
</feature>
<feature type="compositionally biased region" description="Low complexity" evidence="1">
    <location>
        <begin position="880"/>
        <end position="902"/>
    </location>
</feature>
<dbReference type="InterPro" id="IPR017426">
    <property type="entry name" value="Nuclear_rcpt_coactivator"/>
</dbReference>
<feature type="region of interest" description="Disordered" evidence="1">
    <location>
        <begin position="1500"/>
        <end position="1539"/>
    </location>
</feature>
<feature type="compositionally biased region" description="Polar residues" evidence="1">
    <location>
        <begin position="1476"/>
        <end position="1485"/>
    </location>
</feature>
<sequence length="1608" mass="178307">LGPRELALPVDWISETLPPNNTTNSSIASAAQLSQQQSKIMNVVVPNVACTPAATKKIRRKPENKVSTAPQSQINKCNNEKRRRELENEYIEQLGEFLQINKRDMTACKPDKAAILSEVVKKFRSLLEQRARENSSQGRNCNKCPAGCSDSCTIHPVQQGEVSSTEPPLPEPSINGHSPEKSAYFEAVQHYISNVGWALLEINSEGYIECATENVREVLQYSRQELCGQPIYSYLHTGDHNKISPILDKNTLSFDWEHDEGSHTFAQTPKRTVRIRWLLKSPEETLEQRQQRSNRYKDILIISAPVKDDTDESSSVLCLITLPEDDQSMDTNMPPLNEQLTIRIDSDGKIIKVDASQLRAQFATFLTKEIGHGITQLVHPQDRQRLLLHLKEVIQQGQTDAQITNYRLMIGPEHYVHTKVQSRMFRSDVAGEPDFVMAIHEILSDSEIMNIEGASFSGMIPSMNHTMSAQGMLMKQHTQGLGIGGPLLGSHIINGGSLSQISPRHSQNALLNDTPMIPAPNFSEIFQPEFDFDFTSPAFDIENQLIDSRPESRASMGSVSTPRPSSATAAFSPATAPMCPSPLTPYSQPSPASITNNNNTTMTNNNLTNNNNNNNNAACGSNNTSSGFNSAGSNHSGSFQFSFDEKEKVQEQLQKMQQKQQENNTSERLRNLLMKSPVDDEQQRKNQILKTLLNADDEKDGSQKHKMNPLTEFNQHPTQRPRSVTSGVKSDNNMLLQLLNEKSDEDDSNSKHSELLKCLQNPTKDQRELNNNGDLDNEALKQRLRFQGSFEGNSRKRPSDESDDGNPGAPKSRLSNLQQKNRMLAQLLAGPSRPLNTSALSNLQSISVVRQMPDIAHLSAKQLSLDNQQQASTPNQNIPNNNSKTMNNNNNSVTKNNNLKTSQQQKSRQQNLIRQQSMPSGKNLKQMGEHVYLAQLQSHQQQQMAMSRAANVLTSSANSQSPFDGGDGNQFVTSSPAITLAAASSSSTIQSDSVIDPELNDILENLFDDGSYNEDPTMNFLQNVNNINNNAQLKQQEELAQINKIQQSLMECEDEANFSGSPPAYPLAALTAQARLQQAGYSQPPPGYNQQRNIRLPQMSSVTSNNSNNTSNNNNIVTNSNTTAAAQTTNIQKNINTVLAERFRLQQQQQLEQKHRLLQQQQNQQIVVTAGADQMCLPNTGVQSIDSLLNNTVAPNVTLTSRGKMVPDSQLSPNFPQSLMHQQLSPNQQRTNNIVPFSSQANQTFQQNSFNTNGGQRLSPQQQQQQQINQQLINTFQAANAANATNASQLSPRQPPFNLQPNTQVQATQANWNQQQQPNNIRLSLQQTNPMLNAQLNQQNVNTFTNQRQMIAQRQRSLNSPGTPVRQNSFNSSDFPEPPSPSAQQQYSNNIFNQQQMRLQRTQSVPQATQHLPGSPRPYGPGLTDSPSGFPHSHNMMYSPGGGTDFYRVNQTGGQNNGLNSQMVRQGLRAVVSGRQTVGNGSGANNGIRRNMSSPLDTLVGGPNGNGNLVETNTNPNNPNNNLMINQQQQQQQTQQQQLPNQMINADMDPTMRFGFEMPQGTTNVETKLTAPPTQCWSGGNSNNSRISLEERTGDPNSSLLRQKLLSD</sequence>
<feature type="compositionally biased region" description="Low complexity" evidence="1">
    <location>
        <begin position="1513"/>
        <end position="1539"/>
    </location>
</feature>
<dbReference type="GO" id="GO:0032870">
    <property type="term" value="P:cellular response to hormone stimulus"/>
    <property type="evidence" value="ECO:0007669"/>
    <property type="project" value="TreeGrafter"/>
</dbReference>
<dbReference type="GO" id="GO:0003713">
    <property type="term" value="F:transcription coactivator activity"/>
    <property type="evidence" value="ECO:0007669"/>
    <property type="project" value="InterPro"/>
</dbReference>
<feature type="compositionally biased region" description="Polar residues" evidence="1">
    <location>
        <begin position="903"/>
        <end position="917"/>
    </location>
</feature>
<feature type="compositionally biased region" description="Polar residues" evidence="1">
    <location>
        <begin position="1288"/>
        <end position="1301"/>
    </location>
</feature>
<dbReference type="GO" id="GO:0045944">
    <property type="term" value="P:positive regulation of transcription by RNA polymerase II"/>
    <property type="evidence" value="ECO:0007669"/>
    <property type="project" value="TreeGrafter"/>
</dbReference>
<feature type="compositionally biased region" description="Polar residues" evidence="1">
    <location>
        <begin position="711"/>
        <end position="731"/>
    </location>
</feature>
<dbReference type="PANTHER" id="PTHR10684:SF4">
    <property type="entry name" value="TAIMAN, ISOFORM G"/>
    <property type="match status" value="1"/>
</dbReference>
<dbReference type="Gene3D" id="3.30.450.20">
    <property type="entry name" value="PAS domain"/>
    <property type="match status" value="2"/>
</dbReference>
<reference evidence="4" key="2">
    <citation type="submission" date="2022-10" db="EMBL/GenBank/DDBJ databases">
        <authorList>
            <consortium name="ENA_rothamsted_submissions"/>
            <consortium name="culmorum"/>
            <person name="King R."/>
        </authorList>
    </citation>
    <scope>NUCLEOTIDE SEQUENCE</scope>
</reference>
<proteinExistence type="predicted"/>
<organism evidence="4 5">
    <name type="scientific">Chironomus riparius</name>
    <dbReference type="NCBI Taxonomy" id="315576"/>
    <lineage>
        <taxon>Eukaryota</taxon>
        <taxon>Metazoa</taxon>
        <taxon>Ecdysozoa</taxon>
        <taxon>Arthropoda</taxon>
        <taxon>Hexapoda</taxon>
        <taxon>Insecta</taxon>
        <taxon>Pterygota</taxon>
        <taxon>Neoptera</taxon>
        <taxon>Endopterygota</taxon>
        <taxon>Diptera</taxon>
        <taxon>Nematocera</taxon>
        <taxon>Chironomoidea</taxon>
        <taxon>Chironomidae</taxon>
        <taxon>Chironominae</taxon>
        <taxon>Chironomus</taxon>
    </lineage>
</organism>
<reference evidence="4" key="1">
    <citation type="submission" date="2022-01" db="EMBL/GenBank/DDBJ databases">
        <authorList>
            <person name="King R."/>
        </authorList>
    </citation>
    <scope>NUCLEOTIDE SEQUENCE</scope>
</reference>
<feature type="compositionally biased region" description="Polar residues" evidence="1">
    <location>
        <begin position="1398"/>
        <end position="1412"/>
    </location>
</feature>
<feature type="compositionally biased region" description="Polar residues" evidence="1">
    <location>
        <begin position="866"/>
        <end position="879"/>
    </location>
</feature>
<feature type="region of interest" description="Disordered" evidence="1">
    <location>
        <begin position="788"/>
        <end position="816"/>
    </location>
</feature>
<evidence type="ECO:0000313" key="4">
    <source>
        <dbReference type="EMBL" id="CAG9803261.1"/>
    </source>
</evidence>
<dbReference type="SMART" id="SM00353">
    <property type="entry name" value="HLH"/>
    <property type="match status" value="1"/>
</dbReference>
<feature type="compositionally biased region" description="Low complexity" evidence="1">
    <location>
        <begin position="558"/>
        <end position="577"/>
    </location>
</feature>
<evidence type="ECO:0000256" key="1">
    <source>
        <dbReference type="SAM" id="MobiDB-lite"/>
    </source>
</evidence>
<dbReference type="GO" id="GO:0016922">
    <property type="term" value="F:nuclear receptor binding"/>
    <property type="evidence" value="ECO:0007669"/>
    <property type="project" value="TreeGrafter"/>
</dbReference>
<accession>A0A9N9WRF1</accession>
<feature type="region of interest" description="Disordered" evidence="1">
    <location>
        <begin position="159"/>
        <end position="178"/>
    </location>
</feature>
<evidence type="ECO:0008006" key="6">
    <source>
        <dbReference type="Google" id="ProtNLM"/>
    </source>
</evidence>
<feature type="region of interest" description="Disordered" evidence="1">
    <location>
        <begin position="547"/>
        <end position="667"/>
    </location>
</feature>
<dbReference type="SUPFAM" id="SSF55785">
    <property type="entry name" value="PYP-like sensor domain (PAS domain)"/>
    <property type="match status" value="2"/>
</dbReference>
<dbReference type="PROSITE" id="PS50888">
    <property type="entry name" value="BHLH"/>
    <property type="match status" value="1"/>
</dbReference>
<dbReference type="InterPro" id="IPR000014">
    <property type="entry name" value="PAS"/>
</dbReference>
<keyword evidence="5" id="KW-1185">Reference proteome</keyword>
<feature type="compositionally biased region" description="Polar residues" evidence="1">
    <location>
        <begin position="584"/>
        <end position="594"/>
    </location>
</feature>
<name>A0A9N9WRF1_9DIPT</name>
<feature type="region of interest" description="Disordered" evidence="1">
    <location>
        <begin position="1246"/>
        <end position="1267"/>
    </location>
</feature>
<feature type="compositionally biased region" description="Polar residues" evidence="1">
    <location>
        <begin position="952"/>
        <end position="962"/>
    </location>
</feature>
<evidence type="ECO:0000259" key="2">
    <source>
        <dbReference type="PROSITE" id="PS50112"/>
    </source>
</evidence>
<feature type="region of interest" description="Disordered" evidence="1">
    <location>
        <begin position="693"/>
        <end position="731"/>
    </location>
</feature>
<feature type="region of interest" description="Disordered" evidence="1">
    <location>
        <begin position="1284"/>
        <end position="1304"/>
    </location>
</feature>
<feature type="domain" description="PAS" evidence="2">
    <location>
        <begin position="184"/>
        <end position="249"/>
    </location>
</feature>
<dbReference type="Pfam" id="PF14598">
    <property type="entry name" value="PAS_11"/>
    <property type="match status" value="1"/>
</dbReference>
<dbReference type="InterPro" id="IPR035965">
    <property type="entry name" value="PAS-like_dom_sf"/>
</dbReference>
<feature type="region of interest" description="Disordered" evidence="1">
    <location>
        <begin position="866"/>
        <end position="917"/>
    </location>
</feature>
<feature type="region of interest" description="Disordered" evidence="1">
    <location>
        <begin position="944"/>
        <end position="970"/>
    </location>
</feature>
<dbReference type="CDD" id="cd00130">
    <property type="entry name" value="PAS"/>
    <property type="match status" value="2"/>
</dbReference>
<dbReference type="SUPFAM" id="SSF47459">
    <property type="entry name" value="HLH, helix-loop-helix DNA-binding domain"/>
    <property type="match status" value="1"/>
</dbReference>
<dbReference type="PROSITE" id="PS50112">
    <property type="entry name" value="PAS"/>
    <property type="match status" value="1"/>
</dbReference>
<feature type="non-terminal residue" evidence="4">
    <location>
        <position position="1"/>
    </location>
</feature>
<dbReference type="InterPro" id="IPR036638">
    <property type="entry name" value="HLH_DNA-bd_sf"/>
</dbReference>